<keyword evidence="9 16" id="KW-0479">Metal-binding</keyword>
<feature type="domain" description="RING-type" evidence="17">
    <location>
        <begin position="1542"/>
        <end position="1588"/>
    </location>
</feature>
<evidence type="ECO:0000256" key="2">
    <source>
        <dbReference type="ARBA" id="ARBA00004514"/>
    </source>
</evidence>
<dbReference type="Proteomes" id="UP001301958">
    <property type="component" value="Unassembled WGS sequence"/>
</dbReference>
<evidence type="ECO:0000256" key="1">
    <source>
        <dbReference type="ARBA" id="ARBA00000900"/>
    </source>
</evidence>
<keyword evidence="12 16" id="KW-0833">Ubl conjugation pathway</keyword>
<dbReference type="InterPro" id="IPR016024">
    <property type="entry name" value="ARM-type_fold"/>
</dbReference>
<comment type="subcellular location">
    <subcellularLocation>
        <location evidence="2">Cytoplasm</location>
        <location evidence="2">Cytosol</location>
    </subcellularLocation>
</comment>
<accession>A0AAN7BNG9</accession>
<dbReference type="EC" id="2.3.2.27" evidence="5 16"/>
<evidence type="ECO:0000256" key="10">
    <source>
        <dbReference type="ARBA" id="ARBA00022737"/>
    </source>
</evidence>
<evidence type="ECO:0000256" key="14">
    <source>
        <dbReference type="ARBA" id="ARBA00055150"/>
    </source>
</evidence>
<proteinExistence type="inferred from homology"/>
<dbReference type="PANTHER" id="PTHR12389">
    <property type="entry name" value="ZINC FINGER PROTEIN 294"/>
    <property type="match status" value="1"/>
</dbReference>
<reference evidence="18" key="1">
    <citation type="journal article" date="2023" name="Mol. Phylogenet. Evol.">
        <title>Genome-scale phylogeny and comparative genomics of the fungal order Sordariales.</title>
        <authorList>
            <person name="Hensen N."/>
            <person name="Bonometti L."/>
            <person name="Westerberg I."/>
            <person name="Brannstrom I.O."/>
            <person name="Guillou S."/>
            <person name="Cros-Aarteil S."/>
            <person name="Calhoun S."/>
            <person name="Haridas S."/>
            <person name="Kuo A."/>
            <person name="Mondo S."/>
            <person name="Pangilinan J."/>
            <person name="Riley R."/>
            <person name="LaButti K."/>
            <person name="Andreopoulos B."/>
            <person name="Lipzen A."/>
            <person name="Chen C."/>
            <person name="Yan M."/>
            <person name="Daum C."/>
            <person name="Ng V."/>
            <person name="Clum A."/>
            <person name="Steindorff A."/>
            <person name="Ohm R.A."/>
            <person name="Martin F."/>
            <person name="Silar P."/>
            <person name="Natvig D.O."/>
            <person name="Lalanne C."/>
            <person name="Gautier V."/>
            <person name="Ament-Velasquez S.L."/>
            <person name="Kruys A."/>
            <person name="Hutchinson M.I."/>
            <person name="Powell A.J."/>
            <person name="Barry K."/>
            <person name="Miller A.N."/>
            <person name="Grigoriev I.V."/>
            <person name="Debuchy R."/>
            <person name="Gladieux P."/>
            <person name="Hiltunen Thoren M."/>
            <person name="Johannesson H."/>
        </authorList>
    </citation>
    <scope>NUCLEOTIDE SEQUENCE</scope>
    <source>
        <strain evidence="18">CBS 990.96</strain>
    </source>
</reference>
<evidence type="ECO:0000256" key="15">
    <source>
        <dbReference type="PROSITE-ProRule" id="PRU00175"/>
    </source>
</evidence>
<keyword evidence="11 15" id="KW-0863">Zinc-finger</keyword>
<dbReference type="GO" id="GO:0061630">
    <property type="term" value="F:ubiquitin protein ligase activity"/>
    <property type="evidence" value="ECO:0007669"/>
    <property type="project" value="UniProtKB-UniRule"/>
</dbReference>
<dbReference type="Pfam" id="PF22999">
    <property type="entry name" value="LTN1_E3_ligase_6th"/>
    <property type="match status" value="1"/>
</dbReference>
<evidence type="ECO:0000313" key="19">
    <source>
        <dbReference type="Proteomes" id="UP001301958"/>
    </source>
</evidence>
<evidence type="ECO:0000256" key="6">
    <source>
        <dbReference type="ARBA" id="ARBA00017157"/>
    </source>
</evidence>
<dbReference type="InterPro" id="IPR013083">
    <property type="entry name" value="Znf_RING/FYVE/PHD"/>
</dbReference>
<gene>
    <name evidence="18" type="ORF">QBC38DRAFT_222456</name>
</gene>
<dbReference type="SMART" id="SM00744">
    <property type="entry name" value="RINGv"/>
    <property type="match status" value="1"/>
</dbReference>
<evidence type="ECO:0000256" key="13">
    <source>
        <dbReference type="ARBA" id="ARBA00022833"/>
    </source>
</evidence>
<comment type="pathway">
    <text evidence="3 16">Protein modification; protein ubiquitination.</text>
</comment>
<dbReference type="PANTHER" id="PTHR12389:SF0">
    <property type="entry name" value="E3 UBIQUITIN-PROTEIN LIGASE LISTERIN"/>
    <property type="match status" value="1"/>
</dbReference>
<dbReference type="GO" id="GO:1990116">
    <property type="term" value="P:ribosome-associated ubiquitin-dependent protein catabolic process"/>
    <property type="evidence" value="ECO:0007669"/>
    <property type="project" value="UniProtKB-UniRule"/>
</dbReference>
<dbReference type="InterPro" id="IPR054477">
    <property type="entry name" value="LTN1_E3_ligase_6th"/>
</dbReference>
<comment type="function">
    <text evidence="14">E3 ubiquitin-protein ligase component of the ribosome quality control complex (RQC), a ribosome-associated complex that mediates ubiquitination and extraction of incompletely synthesized nascent chains for proteasomal degradation. Mediates ubiquitination of proteins derived from mRNAs lacking stop codons (non-stop proteins) and other translation arrest products induced by poly-lysine sequences and tandem rare codons. Ubiquitination leads to CDC48 recruitment for extraction and degradation of the incomplete translation product. May indirectly play a role in chromatin function and transcription.</text>
</comment>
<dbReference type="GO" id="GO:0043023">
    <property type="term" value="F:ribosomal large subunit binding"/>
    <property type="evidence" value="ECO:0007669"/>
    <property type="project" value="TreeGrafter"/>
</dbReference>
<evidence type="ECO:0000256" key="12">
    <source>
        <dbReference type="ARBA" id="ARBA00022786"/>
    </source>
</evidence>
<dbReference type="Pfam" id="PF23009">
    <property type="entry name" value="UBC_like"/>
    <property type="match status" value="1"/>
</dbReference>
<evidence type="ECO:0000256" key="3">
    <source>
        <dbReference type="ARBA" id="ARBA00004906"/>
    </source>
</evidence>
<comment type="similarity">
    <text evidence="4 16">Belongs to the LTN1 family.</text>
</comment>
<keyword evidence="10" id="KW-0677">Repeat</keyword>
<dbReference type="SMART" id="SM01197">
    <property type="entry name" value="FANCL_C"/>
    <property type="match status" value="1"/>
</dbReference>
<comment type="subunit">
    <text evidence="16">Component of the ribosome quality control complex (RQC).</text>
</comment>
<evidence type="ECO:0000256" key="16">
    <source>
        <dbReference type="RuleBase" id="RU367090"/>
    </source>
</evidence>
<dbReference type="SUPFAM" id="SSF57850">
    <property type="entry name" value="RING/U-box"/>
    <property type="match status" value="1"/>
</dbReference>
<evidence type="ECO:0000256" key="7">
    <source>
        <dbReference type="ARBA" id="ARBA00022490"/>
    </source>
</evidence>
<name>A0AAN7BNG9_9PEZI</name>
<reference evidence="18" key="2">
    <citation type="submission" date="2023-05" db="EMBL/GenBank/DDBJ databases">
        <authorList>
            <consortium name="Lawrence Berkeley National Laboratory"/>
            <person name="Steindorff A."/>
            <person name="Hensen N."/>
            <person name="Bonometti L."/>
            <person name="Westerberg I."/>
            <person name="Brannstrom I.O."/>
            <person name="Guillou S."/>
            <person name="Cros-Aarteil S."/>
            <person name="Calhoun S."/>
            <person name="Haridas S."/>
            <person name="Kuo A."/>
            <person name="Mondo S."/>
            <person name="Pangilinan J."/>
            <person name="Riley R."/>
            <person name="Labutti K."/>
            <person name="Andreopoulos B."/>
            <person name="Lipzen A."/>
            <person name="Chen C."/>
            <person name="Yanf M."/>
            <person name="Daum C."/>
            <person name="Ng V."/>
            <person name="Clum A."/>
            <person name="Ohm R."/>
            <person name="Martin F."/>
            <person name="Silar P."/>
            <person name="Natvig D."/>
            <person name="Lalanne C."/>
            <person name="Gautier V."/>
            <person name="Ament-Velasquez S.L."/>
            <person name="Kruys A."/>
            <person name="Hutchinson M.I."/>
            <person name="Powell A.J."/>
            <person name="Barry K."/>
            <person name="Miller A.N."/>
            <person name="Grigoriev I.V."/>
            <person name="Debuchy R."/>
            <person name="Gladieux P."/>
            <person name="Thoren M.H."/>
            <person name="Johannesson H."/>
        </authorList>
    </citation>
    <scope>NUCLEOTIDE SEQUENCE</scope>
    <source>
        <strain evidence="18">CBS 990.96</strain>
    </source>
</reference>
<evidence type="ECO:0000259" key="17">
    <source>
        <dbReference type="PROSITE" id="PS50089"/>
    </source>
</evidence>
<keyword evidence="13 16" id="KW-0862">Zinc</keyword>
<evidence type="ECO:0000256" key="9">
    <source>
        <dbReference type="ARBA" id="ARBA00022723"/>
    </source>
</evidence>
<evidence type="ECO:0000313" key="18">
    <source>
        <dbReference type="EMBL" id="KAK4226614.1"/>
    </source>
</evidence>
<dbReference type="Pfam" id="PF13639">
    <property type="entry name" value="zf-RING_2"/>
    <property type="match status" value="1"/>
</dbReference>
<dbReference type="PROSITE" id="PS50089">
    <property type="entry name" value="ZF_RING_2"/>
    <property type="match status" value="1"/>
</dbReference>
<dbReference type="GO" id="GO:0072344">
    <property type="term" value="P:rescue of stalled ribosome"/>
    <property type="evidence" value="ECO:0007669"/>
    <property type="project" value="UniProtKB-UniRule"/>
</dbReference>
<dbReference type="InterPro" id="IPR011016">
    <property type="entry name" value="Znf_RING-CH"/>
</dbReference>
<organism evidence="18 19">
    <name type="scientific">Podospora fimiseda</name>
    <dbReference type="NCBI Taxonomy" id="252190"/>
    <lineage>
        <taxon>Eukaryota</taxon>
        <taxon>Fungi</taxon>
        <taxon>Dikarya</taxon>
        <taxon>Ascomycota</taxon>
        <taxon>Pezizomycotina</taxon>
        <taxon>Sordariomycetes</taxon>
        <taxon>Sordariomycetidae</taxon>
        <taxon>Sordariales</taxon>
        <taxon>Podosporaceae</taxon>
        <taxon>Podospora</taxon>
    </lineage>
</organism>
<dbReference type="Pfam" id="PF22958">
    <property type="entry name" value="Ltn1_1st"/>
    <property type="match status" value="1"/>
</dbReference>
<evidence type="ECO:0000256" key="11">
    <source>
        <dbReference type="ARBA" id="ARBA00022771"/>
    </source>
</evidence>
<keyword evidence="7" id="KW-0963">Cytoplasm</keyword>
<dbReference type="EMBL" id="MU865345">
    <property type="protein sequence ID" value="KAK4226614.1"/>
    <property type="molecule type" value="Genomic_DNA"/>
</dbReference>
<dbReference type="InterPro" id="IPR039804">
    <property type="entry name" value="RING-CH-C4HC3_LTN1"/>
</dbReference>
<comment type="catalytic activity">
    <reaction evidence="1 16">
        <text>S-ubiquitinyl-[E2 ubiquitin-conjugating enzyme]-L-cysteine + [acceptor protein]-L-lysine = [E2 ubiquitin-conjugating enzyme]-L-cysteine + N(6)-ubiquitinyl-[acceptor protein]-L-lysine.</text>
        <dbReference type="EC" id="2.3.2.27"/>
    </reaction>
</comment>
<dbReference type="GO" id="GO:0008270">
    <property type="term" value="F:zinc ion binding"/>
    <property type="evidence" value="ECO:0007669"/>
    <property type="project" value="UniProtKB-KW"/>
</dbReference>
<dbReference type="InterPro" id="IPR039795">
    <property type="entry name" value="LTN1/Rkr1"/>
</dbReference>
<evidence type="ECO:0000256" key="8">
    <source>
        <dbReference type="ARBA" id="ARBA00022679"/>
    </source>
</evidence>
<dbReference type="SUPFAM" id="SSF48371">
    <property type="entry name" value="ARM repeat"/>
    <property type="match status" value="1"/>
</dbReference>
<protein>
    <recommendedName>
        <fullName evidence="6 16">E3 ubiquitin-protein ligase listerin</fullName>
        <ecNumber evidence="5 16">2.3.2.27</ecNumber>
    </recommendedName>
    <alternativeName>
        <fullName evidence="16">RING-type E3 ubiquitin transferase listerin</fullName>
    </alternativeName>
</protein>
<keyword evidence="19" id="KW-1185">Reference proteome</keyword>
<dbReference type="Gene3D" id="3.30.40.10">
    <property type="entry name" value="Zinc/RING finger domain, C3HC4 (zinc finger)"/>
    <property type="match status" value="1"/>
</dbReference>
<comment type="function">
    <text evidence="16">E3 ubiquitin-protein ligase. Component of the ribosome quality control complex (RQC), a ribosome-associated complex that mediates ubiquitination and extraction of incompletely synthesized nascent chains for proteasomal degradation.</text>
</comment>
<dbReference type="GO" id="GO:0005829">
    <property type="term" value="C:cytosol"/>
    <property type="evidence" value="ECO:0007669"/>
    <property type="project" value="UniProtKB-SubCell"/>
</dbReference>
<keyword evidence="8 16" id="KW-0808">Transferase</keyword>
<sequence length="1606" mass="177633">MSRFGTSKPSATGFGHGFGGAGALATSPTTLSYLTPPPDFSGIPQEVVVPFKNLLKKSSQTKEKALQEILAYEQGRPSDSTGPEDAVIEVYIQLYARLSIDDSAQVRQLSHQLLIQLINTAKKRIAKRLPLFVAPWVAGSFDRDRRVSKAASDGLSSFLQTKEKEDAFWRSIQTKVLEFATEASRETPDTLSDERSTTKQDAEAKYHRVMGATLCLVINLLARGDLATLLDGLTEYFKVDALWAIPKADDAFVRRSFYRLLQSTLEASPELLKPALQKAGRALVVDSFQHGQNGSASDLLRALVGLTKHFPQVWGKKHPLQRLQSFVSKGSQGGADEYWRNLDQLLSAFSGNSPSEEVVSTFLASLRTGIADRLETRAGRQQAFESYAHVLRLYLPTFTPSAAFIEDNISSLTRQYFHPNPEASIPTPQNPVFIAKAWVAASHHPDTNTQQLVQDEWVKLADSFVSRMANSLPEVSEGYKKSQDSVAAEGERWFGLVSSFASSKSDIQGPFQDAVSKSSANVLLGALDLLHRRNFKPFGAASVIQSAVRHCPALCSEQDLSSRLLPLNDSEFDFDLFVASPSFPYIVSDLNAIAGRGLEDIWKTLALSVAKLDLDSVIGVSAIKALISVPETSAFAKELAPVQEFLVRAWELFHNGKTSPDLKDLCDTTLSLDTLTSESINLISTRVVDSLRIPTTYGSGLDALDIILRKRPELLPTDSDFHVSLITTLLALADISDTPIAEKAKGLRLLLDTEQSGPHPLSRILESHLHEAGPSSLDINTLIQQALAAFKSAKLPGEDLFPSSTAWMTELSCFLDRAPNPALSIYSSMEGAYFLVQGAPDAPEPMPSRDSNGRSAPARMALFTAKLLSSGVELSSLPIQTQLDLLYLLCITDAVSADQLAAGELIGLWRNIPEQDTETEILEFTSLTSTVISTIIGQVHGWRDLDMSGDTLVEQLVNYMLQSARGFNAVAFYTSKALSNLLQAIIKAHGPLNQVDQWLTKLSLSRVTPDSTFLATALLTGLDDTLASSRTIQTLCARLISELPGYTPASPRTLPSLVLLNICASIFEAGQIPVEPRKQVMVLQQLTKWMDTPDEVDSRLAAETCKAITRIFPNVKDVYGPFWEKSIEFCLLLWQRAADDSPDERLPYLHSSLKLMQTLRSAEDPNDDLEDALTTNHAAESAGLISLLAVARNAPLTLPSQLVSSLLSRVVSKIPDAQLNDLRDVYQSISSESRDIQKASFGLLHRVLPAAQEDINLSVIMDKKPANLPEELLSLLVNAPNPDEYTDEDLSQFPAPIRSYLLAWHLVFDAYSKASYRVRTDYTENLKQSNHLGPLLGFLSDVLGHALARALDLDKEKFSPEHIRSYSIDLAESEPAERDMNWLLIHLFYLVLKYIPGLFKTWYLDCPSKQTKNTMQTWMGRFFSPLIISDELDEVVTWSSNQETGEGVEELTIKVNKPQREVVASYPVDDDIATIAFIVPQSYPLDPVEVIGVKRVAVREEAWQSWIKRIKAVIMFGNSSLVDGLMAFRRNISLALKDQEECAICYSIVAQDKSLPDKKCGTCNHYFHRVCLYKWFQNSGRNTCPLCRNAIDYLGSDTKRRRPEHE</sequence>
<dbReference type="FunFam" id="3.30.40.10:FF:000038">
    <property type="entry name" value="E3 ubiquitin-protein ligase listerin"/>
    <property type="match status" value="1"/>
</dbReference>
<dbReference type="Pfam" id="PF23280">
    <property type="entry name" value="TPR_26"/>
    <property type="match status" value="1"/>
</dbReference>
<comment type="caution">
    <text evidence="18">The sequence shown here is derived from an EMBL/GenBank/DDBJ whole genome shotgun (WGS) entry which is preliminary data.</text>
</comment>
<dbReference type="CDD" id="cd16491">
    <property type="entry name" value="RING-CH-C4HC3_LTN1"/>
    <property type="match status" value="1"/>
</dbReference>
<dbReference type="InterPro" id="IPR054476">
    <property type="entry name" value="Ltn1_N"/>
</dbReference>
<dbReference type="InterPro" id="IPR057030">
    <property type="entry name" value="TPR_Rkr-1"/>
</dbReference>
<evidence type="ECO:0000256" key="4">
    <source>
        <dbReference type="ARBA" id="ARBA00007997"/>
    </source>
</evidence>
<dbReference type="InterPro" id="IPR001841">
    <property type="entry name" value="Znf_RING"/>
</dbReference>
<evidence type="ECO:0000256" key="5">
    <source>
        <dbReference type="ARBA" id="ARBA00012483"/>
    </source>
</evidence>
<dbReference type="InterPro" id="IPR054478">
    <property type="entry name" value="LTN1_UBC"/>
</dbReference>
<dbReference type="SMART" id="SM00184">
    <property type="entry name" value="RING"/>
    <property type="match status" value="1"/>
</dbReference>
<dbReference type="GO" id="GO:1990112">
    <property type="term" value="C:RQC complex"/>
    <property type="evidence" value="ECO:0007669"/>
    <property type="project" value="UniProtKB-UniRule"/>
</dbReference>